<dbReference type="InterPro" id="IPR032675">
    <property type="entry name" value="LRR_dom_sf"/>
</dbReference>
<dbReference type="InterPro" id="IPR003591">
    <property type="entry name" value="Leu-rich_rpt_typical-subtyp"/>
</dbReference>
<evidence type="ECO:0000256" key="3">
    <source>
        <dbReference type="SAM" id="MobiDB-lite"/>
    </source>
</evidence>
<dbReference type="FunFam" id="3.80.10.10:FF:000383">
    <property type="entry name" value="Leucine-rich repeat receptor protein kinase EMS1"/>
    <property type="match status" value="1"/>
</dbReference>
<evidence type="ECO:0000313" key="6">
    <source>
        <dbReference type="Proteomes" id="UP000070544"/>
    </source>
</evidence>
<dbReference type="PANTHER" id="PTHR48007">
    <property type="entry name" value="LEUCINE-RICH REPEAT RECEPTOR-LIKE PROTEIN KINASE PXC1"/>
    <property type="match status" value="1"/>
</dbReference>
<evidence type="ECO:0000256" key="4">
    <source>
        <dbReference type="SAM" id="Phobius"/>
    </source>
</evidence>
<gene>
    <name evidence="5" type="ORF">M427DRAFT_32438</name>
</gene>
<evidence type="ECO:0000256" key="1">
    <source>
        <dbReference type="ARBA" id="ARBA00022614"/>
    </source>
</evidence>
<feature type="compositionally biased region" description="Low complexity" evidence="3">
    <location>
        <begin position="658"/>
        <end position="671"/>
    </location>
</feature>
<evidence type="ECO:0000256" key="2">
    <source>
        <dbReference type="ARBA" id="ARBA00022737"/>
    </source>
</evidence>
<dbReference type="InterPro" id="IPR001611">
    <property type="entry name" value="Leu-rich_rpt"/>
</dbReference>
<dbReference type="SUPFAM" id="SSF52047">
    <property type="entry name" value="RNI-like"/>
    <property type="match status" value="1"/>
</dbReference>
<dbReference type="SMART" id="SM00369">
    <property type="entry name" value="LRR_TYP"/>
    <property type="match status" value="4"/>
</dbReference>
<name>A0A139AEG1_GONPJ</name>
<keyword evidence="6" id="KW-1185">Reference proteome</keyword>
<dbReference type="STRING" id="1344416.A0A139AEG1"/>
<feature type="compositionally biased region" description="Polar residues" evidence="3">
    <location>
        <begin position="698"/>
        <end position="710"/>
    </location>
</feature>
<organism evidence="5 6">
    <name type="scientific">Gonapodya prolifera (strain JEL478)</name>
    <name type="common">Monoblepharis prolifera</name>
    <dbReference type="NCBI Taxonomy" id="1344416"/>
    <lineage>
        <taxon>Eukaryota</taxon>
        <taxon>Fungi</taxon>
        <taxon>Fungi incertae sedis</taxon>
        <taxon>Chytridiomycota</taxon>
        <taxon>Chytridiomycota incertae sedis</taxon>
        <taxon>Monoblepharidomycetes</taxon>
        <taxon>Monoblepharidales</taxon>
        <taxon>Gonapodyaceae</taxon>
        <taxon>Gonapodya</taxon>
    </lineage>
</organism>
<keyword evidence="2" id="KW-0677">Repeat</keyword>
<accession>A0A139AEG1</accession>
<keyword evidence="1" id="KW-0433">Leucine-rich repeat</keyword>
<evidence type="ECO:0000313" key="5">
    <source>
        <dbReference type="EMBL" id="KXS15202.1"/>
    </source>
</evidence>
<keyword evidence="4" id="KW-0812">Transmembrane</keyword>
<feature type="compositionally biased region" description="Pro residues" evidence="3">
    <location>
        <begin position="408"/>
        <end position="425"/>
    </location>
</feature>
<feature type="region of interest" description="Disordered" evidence="3">
    <location>
        <begin position="408"/>
        <end position="433"/>
    </location>
</feature>
<dbReference type="Gene3D" id="3.80.10.10">
    <property type="entry name" value="Ribonuclease Inhibitor"/>
    <property type="match status" value="2"/>
</dbReference>
<dbReference type="PROSITE" id="PS51450">
    <property type="entry name" value="LRR"/>
    <property type="match status" value="1"/>
</dbReference>
<dbReference type="Pfam" id="PF13855">
    <property type="entry name" value="LRR_8"/>
    <property type="match status" value="1"/>
</dbReference>
<dbReference type="Proteomes" id="UP000070544">
    <property type="component" value="Unassembled WGS sequence"/>
</dbReference>
<dbReference type="Pfam" id="PF00560">
    <property type="entry name" value="LRR_1"/>
    <property type="match status" value="1"/>
</dbReference>
<dbReference type="OrthoDB" id="1394818at2759"/>
<dbReference type="InterPro" id="IPR046959">
    <property type="entry name" value="PRK1-6/SRF4-like"/>
</dbReference>
<dbReference type="PANTHER" id="PTHR48007:SF4">
    <property type="entry name" value="LEUCINE-RICH REPEAT RECEPTOR-LIKE PROTEIN KINASE PXC1"/>
    <property type="match status" value="1"/>
</dbReference>
<keyword evidence="4" id="KW-0472">Membrane</keyword>
<protein>
    <submittedName>
        <fullName evidence="5">L domain-like protein</fullName>
    </submittedName>
</protein>
<dbReference type="EMBL" id="KQ965763">
    <property type="protein sequence ID" value="KXS15202.1"/>
    <property type="molecule type" value="Genomic_DNA"/>
</dbReference>
<feature type="transmembrane region" description="Helical" evidence="4">
    <location>
        <begin position="449"/>
        <end position="470"/>
    </location>
</feature>
<proteinExistence type="predicted"/>
<reference evidence="5 6" key="1">
    <citation type="journal article" date="2015" name="Genome Biol. Evol.">
        <title>Phylogenomic analyses indicate that early fungi evolved digesting cell walls of algal ancestors of land plants.</title>
        <authorList>
            <person name="Chang Y."/>
            <person name="Wang S."/>
            <person name="Sekimoto S."/>
            <person name="Aerts A.L."/>
            <person name="Choi C."/>
            <person name="Clum A."/>
            <person name="LaButti K.M."/>
            <person name="Lindquist E.A."/>
            <person name="Yee Ngan C."/>
            <person name="Ohm R.A."/>
            <person name="Salamov A.A."/>
            <person name="Grigoriev I.V."/>
            <person name="Spatafora J.W."/>
            <person name="Berbee M.L."/>
        </authorList>
    </citation>
    <scope>NUCLEOTIDE SEQUENCE [LARGE SCALE GENOMIC DNA]</scope>
    <source>
        <strain evidence="5 6">JEL478</strain>
    </source>
</reference>
<keyword evidence="4" id="KW-1133">Transmembrane helix</keyword>
<dbReference type="AlphaFoldDB" id="A0A139AEG1"/>
<feature type="region of interest" description="Disordered" evidence="3">
    <location>
        <begin position="565"/>
        <end position="710"/>
    </location>
</feature>
<sequence length="710" mass="74027">MGSSAADCQTLAALLTGNGIATPWTPAASCCSYDSRNGQRVVCDATGRVTEFSWMGGTMRQLTALGSLSSLKTLNLNNNAITGPVPSWVSTLTNLESLSLAQNTFDGPFPDLSALKKLTSLQATGNSWTNQTVTGKLPASLTTSCSLYPSGLCTDTPSALPPACAFDSSFPTSVLPRCTIPSPATLVASPDCAYVESWLTANGEQVPWVLGRCCGWYGGNFRRVECTGSPDTSQAPPRITTLWMQEIGAKEFTDALAGLGGLVYVDLSSNTITGPFPTVFQGMRELRELWLSGNKISGQIPSYIGNLTSLRGLQLDSNALTGDLPDMTGLINLRRLYLNGNSFSHAAIESRIPPYVTHCNLESAGLCRSLAPTAATKSAACYTTGLESCDAASVLAVNAAAPAPAPVTNPVIGPPTPSSPPPPPSGATSSVGTPMFESVGNGGYSTATVAAIVLPLIFVVLGLLAAGAWARRRYRVKRGHDPPWWPSMDNVRDWFGRGSGSGAGGYRSLQDDSNWILSAPNGGTNGASAQPDEARRLRSSFGRKLSQRNAKNGIKEYTLGLDPARRATKLKRSRSNASSVPSDARPSVNVNVRRPITPPSEDEGSEREGSVWTEMDARSDVPGSPMAANPRRVVSAGLPSAIDTRRGSGNVRLGGQGSAAPSSAAGQGFAFPDLIDLGSGYEGSESGVDSIASPVVGQPTSSVSTVSRAG</sequence>